<dbReference type="RefSeq" id="WP_087456674.1">
    <property type="nucleotide sequence ID" value="NZ_CP021434.1"/>
</dbReference>
<evidence type="ECO:0000313" key="3">
    <source>
        <dbReference type="Proteomes" id="UP000195437"/>
    </source>
</evidence>
<keyword evidence="1" id="KW-0812">Transmembrane</keyword>
<proteinExistence type="predicted"/>
<keyword evidence="1" id="KW-1133">Transmembrane helix</keyword>
<dbReference type="Proteomes" id="UP000195437">
    <property type="component" value="Chromosome"/>
</dbReference>
<reference evidence="3" key="1">
    <citation type="submission" date="2017-05" db="EMBL/GenBank/DDBJ databases">
        <authorList>
            <person name="Sung H."/>
        </authorList>
    </citation>
    <scope>NUCLEOTIDE SEQUENCE [LARGE SCALE GENOMIC DNA]</scope>
    <source>
        <strain evidence="3">AR23208</strain>
    </source>
</reference>
<dbReference type="AlphaFoldDB" id="A0A1Y0IP71"/>
<keyword evidence="1" id="KW-0472">Membrane</keyword>
<gene>
    <name evidence="2" type="ORF">CBW65_10030</name>
</gene>
<feature type="transmembrane region" description="Helical" evidence="1">
    <location>
        <begin position="7"/>
        <end position="26"/>
    </location>
</feature>
<evidence type="ECO:0000256" key="1">
    <source>
        <dbReference type="SAM" id="Phobius"/>
    </source>
</evidence>
<dbReference type="KEGG" id="tum:CBW65_10030"/>
<name>A0A1Y0IP71_9BACL</name>
<organism evidence="2 3">
    <name type="scientific">Tumebacillus avium</name>
    <dbReference type="NCBI Taxonomy" id="1903704"/>
    <lineage>
        <taxon>Bacteria</taxon>
        <taxon>Bacillati</taxon>
        <taxon>Bacillota</taxon>
        <taxon>Bacilli</taxon>
        <taxon>Bacillales</taxon>
        <taxon>Alicyclobacillaceae</taxon>
        <taxon>Tumebacillus</taxon>
    </lineage>
</organism>
<accession>A0A1Y0IP71</accession>
<keyword evidence="3" id="KW-1185">Reference proteome</keyword>
<protein>
    <recommendedName>
        <fullName evidence="4">DUF4340 domain-containing protein</fullName>
    </recommendedName>
</protein>
<sequence length="141" mass="16035">MKFSKRAALVTSLLLIVAVLIGVYLLTMNKGRNLPNDVLHGPVDEIKVVKGVNDVHVLTQPSEIKTLLGLLETDRWEAKNLKVKCMPDYTLLFNKDTTLGLMCINNDTGYSKIEYQDKTYYYTLPVDTYKKVAAFLDELYQ</sequence>
<evidence type="ECO:0000313" key="2">
    <source>
        <dbReference type="EMBL" id="ARU61295.1"/>
    </source>
</evidence>
<dbReference type="EMBL" id="CP021434">
    <property type="protein sequence ID" value="ARU61295.1"/>
    <property type="molecule type" value="Genomic_DNA"/>
</dbReference>
<evidence type="ECO:0008006" key="4">
    <source>
        <dbReference type="Google" id="ProtNLM"/>
    </source>
</evidence>